<reference evidence="2" key="1">
    <citation type="submission" date="2014-04" db="EMBL/GenBank/DDBJ databases">
        <title>Evolutionary Origins and Diversification of the Mycorrhizal Mutualists.</title>
        <authorList>
            <consortium name="DOE Joint Genome Institute"/>
            <consortium name="Mycorrhizal Genomics Consortium"/>
            <person name="Kohler A."/>
            <person name="Kuo A."/>
            <person name="Nagy L.G."/>
            <person name="Floudas D."/>
            <person name="Copeland A."/>
            <person name="Barry K.W."/>
            <person name="Cichocki N."/>
            <person name="Veneault-Fourrey C."/>
            <person name="LaButti K."/>
            <person name="Lindquist E.A."/>
            <person name="Lipzen A."/>
            <person name="Lundell T."/>
            <person name="Morin E."/>
            <person name="Murat C."/>
            <person name="Riley R."/>
            <person name="Ohm R."/>
            <person name="Sun H."/>
            <person name="Tunlid A."/>
            <person name="Henrissat B."/>
            <person name="Grigoriev I.V."/>
            <person name="Hibbett D.S."/>
            <person name="Martin F."/>
        </authorList>
    </citation>
    <scope>NUCLEOTIDE SEQUENCE [LARGE SCALE GENOMIC DNA]</scope>
    <source>
        <strain evidence="2">FD-334 SS-4</strain>
    </source>
</reference>
<organism evidence="1 2">
    <name type="scientific">Hypholoma sublateritium (strain FD-334 SS-4)</name>
    <dbReference type="NCBI Taxonomy" id="945553"/>
    <lineage>
        <taxon>Eukaryota</taxon>
        <taxon>Fungi</taxon>
        <taxon>Dikarya</taxon>
        <taxon>Basidiomycota</taxon>
        <taxon>Agaricomycotina</taxon>
        <taxon>Agaricomycetes</taxon>
        <taxon>Agaricomycetidae</taxon>
        <taxon>Agaricales</taxon>
        <taxon>Agaricineae</taxon>
        <taxon>Strophariaceae</taxon>
        <taxon>Hypholoma</taxon>
    </lineage>
</organism>
<dbReference type="AlphaFoldDB" id="A0A0D2M960"/>
<accession>A0A0D2M960</accession>
<dbReference type="Proteomes" id="UP000054270">
    <property type="component" value="Unassembled WGS sequence"/>
</dbReference>
<protein>
    <recommendedName>
        <fullName evidence="3">F-box domain-containing protein</fullName>
    </recommendedName>
</protein>
<sequence length="161" mass="18332">MQSLPYEVWEYITTFLPSKVVEDLLTVNSSIFDIAMNERYRTTSFRSICGKDTLRCVKRLVDMNVAARVRTFRFMPSGVTLLNMFKEGGGHIIAAEQISQSTLSYRGTHNSFSLAMTPDDVTRSLPHRFYVQAFTVDIFSAPILSFYFVDKRSPPQPTLLA</sequence>
<dbReference type="OrthoDB" id="3039255at2759"/>
<gene>
    <name evidence="1" type="ORF">HYPSUDRAFT_69046</name>
</gene>
<dbReference type="EMBL" id="KN817573">
    <property type="protein sequence ID" value="KJA19868.1"/>
    <property type="molecule type" value="Genomic_DNA"/>
</dbReference>
<keyword evidence="2" id="KW-1185">Reference proteome</keyword>
<evidence type="ECO:0000313" key="2">
    <source>
        <dbReference type="Proteomes" id="UP000054270"/>
    </source>
</evidence>
<evidence type="ECO:0008006" key="3">
    <source>
        <dbReference type="Google" id="ProtNLM"/>
    </source>
</evidence>
<evidence type="ECO:0000313" key="1">
    <source>
        <dbReference type="EMBL" id="KJA19868.1"/>
    </source>
</evidence>
<name>A0A0D2M960_HYPSF</name>
<proteinExistence type="predicted"/>